<comment type="subcellular location">
    <subcellularLocation>
        <location evidence="2">Cytoplasm</location>
    </subcellularLocation>
</comment>
<evidence type="ECO:0000256" key="4">
    <source>
        <dbReference type="ARBA" id="ARBA00007947"/>
    </source>
</evidence>
<gene>
    <name evidence="17" type="ORF">METZ01_LOCUS285623</name>
</gene>
<comment type="similarity">
    <text evidence="4">In the N-terminal section; belongs to the N-acetylglucosamine-1-phosphate uridyltransferase family.</text>
</comment>
<evidence type="ECO:0000259" key="16">
    <source>
        <dbReference type="Pfam" id="PF25087"/>
    </source>
</evidence>
<dbReference type="SUPFAM" id="SSF51161">
    <property type="entry name" value="Trimeric LpxA-like enzymes"/>
    <property type="match status" value="1"/>
</dbReference>
<keyword evidence="14" id="KW-0961">Cell wall biogenesis/degradation</keyword>
<name>A0A382L828_9ZZZZ</name>
<evidence type="ECO:0000256" key="7">
    <source>
        <dbReference type="ARBA" id="ARBA00022679"/>
    </source>
</evidence>
<dbReference type="PANTHER" id="PTHR43584:SF3">
    <property type="entry name" value="BIFUNCTIONAL PROTEIN GLMU"/>
    <property type="match status" value="1"/>
</dbReference>
<keyword evidence="11" id="KW-0133">Cell shape</keyword>
<organism evidence="17">
    <name type="scientific">marine metagenome</name>
    <dbReference type="NCBI Taxonomy" id="408172"/>
    <lineage>
        <taxon>unclassified sequences</taxon>
        <taxon>metagenomes</taxon>
        <taxon>ecological metagenomes</taxon>
    </lineage>
</organism>
<dbReference type="Gene3D" id="2.160.10.10">
    <property type="entry name" value="Hexapeptide repeat proteins"/>
    <property type="match status" value="1"/>
</dbReference>
<keyword evidence="6" id="KW-0963">Cytoplasm</keyword>
<dbReference type="AlphaFoldDB" id="A0A382L828"/>
<dbReference type="GO" id="GO:0005737">
    <property type="term" value="C:cytoplasm"/>
    <property type="evidence" value="ECO:0007669"/>
    <property type="project" value="UniProtKB-SubCell"/>
</dbReference>
<dbReference type="InterPro" id="IPR050065">
    <property type="entry name" value="GlmU-like"/>
</dbReference>
<dbReference type="InterPro" id="IPR011004">
    <property type="entry name" value="Trimer_LpxA-like_sf"/>
</dbReference>
<keyword evidence="7" id="KW-0808">Transferase</keyword>
<evidence type="ECO:0000256" key="6">
    <source>
        <dbReference type="ARBA" id="ARBA00022490"/>
    </source>
</evidence>
<evidence type="ECO:0000256" key="1">
    <source>
        <dbReference type="ARBA" id="ARBA00001946"/>
    </source>
</evidence>
<keyword evidence="9" id="KW-0479">Metal-binding</keyword>
<dbReference type="EMBL" id="UINC01085327">
    <property type="protein sequence ID" value="SVC32769.1"/>
    <property type="molecule type" value="Genomic_DNA"/>
</dbReference>
<evidence type="ECO:0000256" key="15">
    <source>
        <dbReference type="ARBA" id="ARBA00048493"/>
    </source>
</evidence>
<evidence type="ECO:0000256" key="14">
    <source>
        <dbReference type="ARBA" id="ARBA00023316"/>
    </source>
</evidence>
<evidence type="ECO:0000256" key="2">
    <source>
        <dbReference type="ARBA" id="ARBA00004496"/>
    </source>
</evidence>
<dbReference type="EC" id="2.7.7.23" evidence="5"/>
<dbReference type="GO" id="GO:0016746">
    <property type="term" value="F:acyltransferase activity"/>
    <property type="evidence" value="ECO:0007669"/>
    <property type="project" value="UniProtKB-KW"/>
</dbReference>
<comment type="catalytic activity">
    <reaction evidence="15">
        <text>N-acetyl-alpha-D-glucosamine 1-phosphate + UTP + H(+) = UDP-N-acetyl-alpha-D-glucosamine + diphosphate</text>
        <dbReference type="Rhea" id="RHEA:13509"/>
        <dbReference type="ChEBI" id="CHEBI:15378"/>
        <dbReference type="ChEBI" id="CHEBI:33019"/>
        <dbReference type="ChEBI" id="CHEBI:46398"/>
        <dbReference type="ChEBI" id="CHEBI:57705"/>
        <dbReference type="ChEBI" id="CHEBI:57776"/>
        <dbReference type="EC" id="2.7.7.23"/>
    </reaction>
</comment>
<evidence type="ECO:0000256" key="13">
    <source>
        <dbReference type="ARBA" id="ARBA00023315"/>
    </source>
</evidence>
<evidence type="ECO:0000256" key="10">
    <source>
        <dbReference type="ARBA" id="ARBA00022842"/>
    </source>
</evidence>
<dbReference type="GO" id="GO:0009252">
    <property type="term" value="P:peptidoglycan biosynthetic process"/>
    <property type="evidence" value="ECO:0007669"/>
    <property type="project" value="UniProtKB-KW"/>
</dbReference>
<accession>A0A382L828</accession>
<evidence type="ECO:0000256" key="12">
    <source>
        <dbReference type="ARBA" id="ARBA00022984"/>
    </source>
</evidence>
<comment type="cofactor">
    <cofactor evidence="1">
        <name>Mg(2+)</name>
        <dbReference type="ChEBI" id="CHEBI:18420"/>
    </cofactor>
</comment>
<dbReference type="GO" id="GO:0003977">
    <property type="term" value="F:UDP-N-acetylglucosamine diphosphorylase activity"/>
    <property type="evidence" value="ECO:0007669"/>
    <property type="project" value="UniProtKB-EC"/>
</dbReference>
<dbReference type="PANTHER" id="PTHR43584">
    <property type="entry name" value="NUCLEOTIDYL TRANSFERASE"/>
    <property type="match status" value="1"/>
</dbReference>
<evidence type="ECO:0000256" key="3">
    <source>
        <dbReference type="ARBA" id="ARBA00007707"/>
    </source>
</evidence>
<keyword evidence="12" id="KW-0573">Peptidoglycan synthesis</keyword>
<keyword evidence="13" id="KW-0012">Acyltransferase</keyword>
<dbReference type="InterPro" id="IPR056729">
    <property type="entry name" value="GMPPB_C"/>
</dbReference>
<comment type="similarity">
    <text evidence="3">In the C-terminal section; belongs to the transferase hexapeptide repeat family.</text>
</comment>
<dbReference type="GO" id="GO:0071555">
    <property type="term" value="P:cell wall organization"/>
    <property type="evidence" value="ECO:0007669"/>
    <property type="project" value="UniProtKB-KW"/>
</dbReference>
<evidence type="ECO:0000256" key="9">
    <source>
        <dbReference type="ARBA" id="ARBA00022723"/>
    </source>
</evidence>
<feature type="domain" description="Mannose-1-phosphate guanyltransferase C-terminal" evidence="16">
    <location>
        <begin position="30"/>
        <end position="100"/>
    </location>
</feature>
<protein>
    <recommendedName>
        <fullName evidence="5">UDP-N-acetylglucosamine diphosphorylase</fullName>
        <ecNumber evidence="5">2.7.7.23</ecNumber>
    </recommendedName>
</protein>
<keyword evidence="8" id="KW-0548">Nucleotidyltransferase</keyword>
<keyword evidence="10" id="KW-0460">Magnesium</keyword>
<reference evidence="17" key="1">
    <citation type="submission" date="2018-05" db="EMBL/GenBank/DDBJ databases">
        <authorList>
            <person name="Lanie J.A."/>
            <person name="Ng W.-L."/>
            <person name="Kazmierczak K.M."/>
            <person name="Andrzejewski T.M."/>
            <person name="Davidsen T.M."/>
            <person name="Wayne K.J."/>
            <person name="Tettelin H."/>
            <person name="Glass J.I."/>
            <person name="Rusch D."/>
            <person name="Podicherti R."/>
            <person name="Tsui H.-C.T."/>
            <person name="Winkler M.E."/>
        </authorList>
    </citation>
    <scope>NUCLEOTIDE SEQUENCE</scope>
</reference>
<evidence type="ECO:0000256" key="8">
    <source>
        <dbReference type="ARBA" id="ARBA00022695"/>
    </source>
</evidence>
<proteinExistence type="inferred from homology"/>
<dbReference type="Pfam" id="PF25087">
    <property type="entry name" value="GMPPB_C"/>
    <property type="match status" value="1"/>
</dbReference>
<dbReference type="Pfam" id="PF00132">
    <property type="entry name" value="Hexapep"/>
    <property type="match status" value="1"/>
</dbReference>
<evidence type="ECO:0000313" key="17">
    <source>
        <dbReference type="EMBL" id="SVC32769.1"/>
    </source>
</evidence>
<dbReference type="GO" id="GO:0008360">
    <property type="term" value="P:regulation of cell shape"/>
    <property type="evidence" value="ECO:0007669"/>
    <property type="project" value="UniProtKB-KW"/>
</dbReference>
<dbReference type="GO" id="GO:0046872">
    <property type="term" value="F:metal ion binding"/>
    <property type="evidence" value="ECO:0007669"/>
    <property type="project" value="UniProtKB-KW"/>
</dbReference>
<evidence type="ECO:0000256" key="5">
    <source>
        <dbReference type="ARBA" id="ARBA00012457"/>
    </source>
</evidence>
<evidence type="ECO:0000256" key="11">
    <source>
        <dbReference type="ARBA" id="ARBA00022960"/>
    </source>
</evidence>
<dbReference type="InterPro" id="IPR001451">
    <property type="entry name" value="Hexapep"/>
</dbReference>
<sequence length="221" mass="23910">MKKNSLLQKAKKLRDNGVNILDIEKLEIRGNLECGKDVFIETNVIVEGNVYLGDYVTIRSNTIIIDSSINNHTEIKSNSLIRNSIISENCIIGPYSRLRSGTKIANNSQIGTFVEIKKSTIGSGCKINHMAFIGDAILGDDVIIGAGTITCNHDGNDTQQTIIHSGSYIGSNVNLIAPIVIEENAIIGAGSTITENAPKNKLTLSRSKQVTIGNRDKTKSK</sequence>